<dbReference type="GO" id="GO:0017116">
    <property type="term" value="F:single-stranded DNA helicase activity"/>
    <property type="evidence" value="ECO:0007669"/>
    <property type="project" value="TreeGrafter"/>
</dbReference>
<dbReference type="InterPro" id="IPR036388">
    <property type="entry name" value="WH-like_DNA-bd_sf"/>
</dbReference>
<feature type="domain" description="MCM C-terminal AAA(+) ATPase" evidence="13">
    <location>
        <begin position="428"/>
        <end position="636"/>
    </location>
</feature>
<comment type="function">
    <text evidence="11">Acts as component of the MCM2-7 complex (MCM complex) which is the replicative helicase essential for 'once per cell cycle' DNA replication initiation and elongation in eukaryotic cells. The active ATPase sites in the MCM2-7 ring are formed through the interaction surfaces of two neighboring subunits such that a critical structure of a conserved arginine finger motif is provided in trans relative to the ATP-binding site of the Walker A box of the adjacent subunit. The six ATPase active sites, however, are likely to contribute differentially to the complex helicase activity.</text>
</comment>
<dbReference type="GO" id="GO:0042555">
    <property type="term" value="C:MCM complex"/>
    <property type="evidence" value="ECO:0007669"/>
    <property type="project" value="UniProtKB-UniRule"/>
</dbReference>
<keyword evidence="7 10" id="KW-0067">ATP-binding</keyword>
<dbReference type="PROSITE" id="PS50051">
    <property type="entry name" value="MCM_2"/>
    <property type="match status" value="1"/>
</dbReference>
<dbReference type="FunFam" id="3.40.50.300:FF:000217">
    <property type="entry name" value="DNA helicase"/>
    <property type="match status" value="1"/>
</dbReference>
<dbReference type="Pfam" id="PF00493">
    <property type="entry name" value="MCM"/>
    <property type="match status" value="1"/>
</dbReference>
<dbReference type="PRINTS" id="PR01657">
    <property type="entry name" value="MCMFAMILY"/>
</dbReference>
<dbReference type="EMBL" id="CAMPGE010026805">
    <property type="protein sequence ID" value="CAI2384469.1"/>
    <property type="molecule type" value="Genomic_DNA"/>
</dbReference>
<evidence type="ECO:0000256" key="2">
    <source>
        <dbReference type="ARBA" id="ARBA00008010"/>
    </source>
</evidence>
<evidence type="ECO:0000256" key="1">
    <source>
        <dbReference type="ARBA" id="ARBA00004123"/>
    </source>
</evidence>
<evidence type="ECO:0000256" key="5">
    <source>
        <dbReference type="ARBA" id="ARBA00022801"/>
    </source>
</evidence>
<dbReference type="GO" id="GO:0006271">
    <property type="term" value="P:DNA strand elongation involved in DNA replication"/>
    <property type="evidence" value="ECO:0007669"/>
    <property type="project" value="TreeGrafter"/>
</dbReference>
<dbReference type="SUPFAM" id="SSF50249">
    <property type="entry name" value="Nucleic acid-binding proteins"/>
    <property type="match status" value="1"/>
</dbReference>
<evidence type="ECO:0000256" key="8">
    <source>
        <dbReference type="ARBA" id="ARBA00023125"/>
    </source>
</evidence>
<dbReference type="Gene3D" id="3.30.1640.10">
    <property type="entry name" value="mini-chromosome maintenance (MCM) complex, chain A, domain 1"/>
    <property type="match status" value="1"/>
</dbReference>
<dbReference type="Pfam" id="PF17855">
    <property type="entry name" value="MCM_lid"/>
    <property type="match status" value="1"/>
</dbReference>
<dbReference type="PANTHER" id="PTHR11630">
    <property type="entry name" value="DNA REPLICATION LICENSING FACTOR MCM FAMILY MEMBER"/>
    <property type="match status" value="1"/>
</dbReference>
<keyword evidence="5 11" id="KW-0378">Hydrolase</keyword>
<dbReference type="GO" id="GO:0005634">
    <property type="term" value="C:nucleus"/>
    <property type="evidence" value="ECO:0007669"/>
    <property type="project" value="UniProtKB-SubCell"/>
</dbReference>
<dbReference type="FunFam" id="2.20.28.10:FF:000003">
    <property type="entry name" value="DNA helicase"/>
    <property type="match status" value="1"/>
</dbReference>
<dbReference type="InterPro" id="IPR008047">
    <property type="entry name" value="MCM_4"/>
</dbReference>
<dbReference type="InterPro" id="IPR027925">
    <property type="entry name" value="MCM_N"/>
</dbReference>
<comment type="catalytic activity">
    <reaction evidence="11">
        <text>ATP + H2O = ADP + phosphate + H(+)</text>
        <dbReference type="Rhea" id="RHEA:13065"/>
        <dbReference type="ChEBI" id="CHEBI:15377"/>
        <dbReference type="ChEBI" id="CHEBI:15378"/>
        <dbReference type="ChEBI" id="CHEBI:30616"/>
        <dbReference type="ChEBI" id="CHEBI:43474"/>
        <dbReference type="ChEBI" id="CHEBI:456216"/>
        <dbReference type="EC" id="3.6.4.12"/>
    </reaction>
</comment>
<reference evidence="14" key="1">
    <citation type="submission" date="2023-07" db="EMBL/GenBank/DDBJ databases">
        <authorList>
            <consortium name="AG Swart"/>
            <person name="Singh M."/>
            <person name="Singh A."/>
            <person name="Seah K."/>
            <person name="Emmerich C."/>
        </authorList>
    </citation>
    <scope>NUCLEOTIDE SEQUENCE</scope>
    <source>
        <strain evidence="14">DP1</strain>
    </source>
</reference>
<accession>A0AAD2D7T0</accession>
<dbReference type="Proteomes" id="UP001295684">
    <property type="component" value="Unassembled WGS sequence"/>
</dbReference>
<evidence type="ECO:0000313" key="15">
    <source>
        <dbReference type="Proteomes" id="UP001295684"/>
    </source>
</evidence>
<keyword evidence="15" id="KW-1185">Reference proteome</keyword>
<dbReference type="Gene3D" id="1.10.10.10">
    <property type="entry name" value="Winged helix-like DNA-binding domain superfamily/Winged helix DNA-binding domain"/>
    <property type="match status" value="1"/>
</dbReference>
<dbReference type="Gene3D" id="3.40.50.300">
    <property type="entry name" value="P-loop containing nucleotide triphosphate hydrolases"/>
    <property type="match status" value="1"/>
</dbReference>
<feature type="compositionally biased region" description="Basic and acidic residues" evidence="12">
    <location>
        <begin position="19"/>
        <end position="28"/>
    </location>
</feature>
<organism evidence="14 15">
    <name type="scientific">Euplotes crassus</name>
    <dbReference type="NCBI Taxonomy" id="5936"/>
    <lineage>
        <taxon>Eukaryota</taxon>
        <taxon>Sar</taxon>
        <taxon>Alveolata</taxon>
        <taxon>Ciliophora</taxon>
        <taxon>Intramacronucleata</taxon>
        <taxon>Spirotrichea</taxon>
        <taxon>Hypotrichia</taxon>
        <taxon>Euplotida</taxon>
        <taxon>Euplotidae</taxon>
        <taxon>Moneuplotes</taxon>
    </lineage>
</organism>
<name>A0AAD2D7T0_EUPCR</name>
<dbReference type="InterPro" id="IPR027417">
    <property type="entry name" value="P-loop_NTPase"/>
</dbReference>
<evidence type="ECO:0000256" key="11">
    <source>
        <dbReference type="RuleBase" id="RU368062"/>
    </source>
</evidence>
<gene>
    <name evidence="14" type="ORF">ECRASSUSDP1_LOCUS25997</name>
</gene>
<keyword evidence="6 11" id="KW-0347">Helicase</keyword>
<dbReference type="InterPro" id="IPR001208">
    <property type="entry name" value="MCM_dom"/>
</dbReference>
<evidence type="ECO:0000256" key="4">
    <source>
        <dbReference type="ARBA" id="ARBA00022741"/>
    </source>
</evidence>
<evidence type="ECO:0000256" key="3">
    <source>
        <dbReference type="ARBA" id="ARBA00022705"/>
    </source>
</evidence>
<sequence length="850" mass="96321">MSQDEHMQTSIGKPSHASLDGHRKDGAHAMEGNIADPGVDMQGSNMIEPSNSMLGSHMDYNKKRGYLDVENAFRKPMFPANPPSATPIMANGGQMSSMLSQTEHQMTQVVWGTNINTSDAQQRFKSFLTNFTDESKRNAVDSAPYYMSQMHQISETQIYVLNMDCNHLYEFDSNLYKQFINFPSEMIPYFDAVVNQMYKELCPEDESGIVIQVRPLNVRHSKLLRSLEPEDIDKLISVKGIVIRASDIIPEMKEAHFKCGACNHRQCVQVYRANIEDPTECQNCKSKHCFEIIHNMCSFGDKQRIKLQEVQENIPDGDTPHHIQLCVFEELVDSVRPGDRVEVVGIYRAQGMKVNSKMRTMKNIFVTYIDVVHIQKVDATRFGIETEERDMEMDGEEDDNIDVFPEEIVTFTPAEIQQFKEFASDSRCYERLVASLAPSIWENDDIKKGALAQLFGGTHRDFSESGRGRFRSEINVLLVGDPSTAKSQVLQYVHRIAPRGIYTSGKGSSAVGLTAYVTRDPETKELVLESGALVLSDKGICCIDEFDKMDDSTRVILHEAMEQQTISIAKAGIICTLNSRTAILAAANPIDSKYNPKMSVVDNIRLPPTLLSRFDLIYLVLDRSSKVTDRRLANHIVSLFGEEERGAENKDEITREFMTKYISYARKEIHPEITEEAASLLSEEYLKMRNIGSAFKTITATPRQLESLIRLSEALAKMRLSSEVSRGDVEEAVRLIKVATQQAATDPTTGKIDMDILTSGVSSTRRDIITSISQVIRQLLKEDEERSRHGVQFSHLREEVKLRMMKNNMELHDIDFRNAVRELEDQHFVGLFRHVQNPIVRLLENNTSLM</sequence>
<dbReference type="Gene3D" id="2.40.50.140">
    <property type="entry name" value="Nucleic acid-binding proteins"/>
    <property type="match status" value="1"/>
</dbReference>
<evidence type="ECO:0000259" key="13">
    <source>
        <dbReference type="PROSITE" id="PS50051"/>
    </source>
</evidence>
<evidence type="ECO:0000256" key="10">
    <source>
        <dbReference type="RuleBase" id="RU004070"/>
    </source>
</evidence>
<comment type="subunit">
    <text evidence="11">Component of the MCM2-7 complex.</text>
</comment>
<dbReference type="SMART" id="SM00350">
    <property type="entry name" value="MCM"/>
    <property type="match status" value="1"/>
</dbReference>
<proteinExistence type="inferred from homology"/>
<dbReference type="GO" id="GO:0016787">
    <property type="term" value="F:hydrolase activity"/>
    <property type="evidence" value="ECO:0007669"/>
    <property type="project" value="UniProtKB-KW"/>
</dbReference>
<comment type="subcellular location">
    <subcellularLocation>
        <location evidence="1">Nucleus</location>
    </subcellularLocation>
</comment>
<dbReference type="CDD" id="cd17755">
    <property type="entry name" value="MCM4"/>
    <property type="match status" value="1"/>
</dbReference>
<feature type="region of interest" description="Disordered" evidence="12">
    <location>
        <begin position="1"/>
        <end position="42"/>
    </location>
</feature>
<keyword evidence="3 11" id="KW-0235">DNA replication</keyword>
<dbReference type="GO" id="GO:0003697">
    <property type="term" value="F:single-stranded DNA binding"/>
    <property type="evidence" value="ECO:0007669"/>
    <property type="project" value="TreeGrafter"/>
</dbReference>
<dbReference type="PROSITE" id="PS00847">
    <property type="entry name" value="MCM_1"/>
    <property type="match status" value="1"/>
</dbReference>
<dbReference type="PRINTS" id="PR01660">
    <property type="entry name" value="MCMPROTEIN4"/>
</dbReference>
<dbReference type="GO" id="GO:0000727">
    <property type="term" value="P:double-strand break repair via break-induced replication"/>
    <property type="evidence" value="ECO:0007669"/>
    <property type="project" value="TreeGrafter"/>
</dbReference>
<comment type="caution">
    <text evidence="14">The sequence shown here is derived from an EMBL/GenBank/DDBJ whole genome shotgun (WGS) entry which is preliminary data.</text>
</comment>
<dbReference type="EC" id="3.6.4.12" evidence="11"/>
<keyword evidence="9 11" id="KW-0539">Nucleus</keyword>
<protein>
    <recommendedName>
        <fullName evidence="11">DNA replication licensing factor MCM4</fullName>
        <ecNumber evidence="11">3.6.4.12</ecNumber>
    </recommendedName>
</protein>
<dbReference type="Gene3D" id="2.20.28.10">
    <property type="match status" value="1"/>
</dbReference>
<evidence type="ECO:0000256" key="6">
    <source>
        <dbReference type="ARBA" id="ARBA00022806"/>
    </source>
</evidence>
<evidence type="ECO:0000313" key="14">
    <source>
        <dbReference type="EMBL" id="CAI2384469.1"/>
    </source>
</evidence>
<dbReference type="AlphaFoldDB" id="A0AAD2D7T0"/>
<dbReference type="SUPFAM" id="SSF52540">
    <property type="entry name" value="P-loop containing nucleoside triphosphate hydrolases"/>
    <property type="match status" value="1"/>
</dbReference>
<comment type="similarity">
    <text evidence="2 10">Belongs to the MCM family.</text>
</comment>
<evidence type="ECO:0000256" key="12">
    <source>
        <dbReference type="SAM" id="MobiDB-lite"/>
    </source>
</evidence>
<evidence type="ECO:0000256" key="7">
    <source>
        <dbReference type="ARBA" id="ARBA00022840"/>
    </source>
</evidence>
<keyword evidence="4 10" id="KW-0547">Nucleotide-binding</keyword>
<dbReference type="InterPro" id="IPR031327">
    <property type="entry name" value="MCM"/>
</dbReference>
<keyword evidence="8 10" id="KW-0238">DNA-binding</keyword>
<dbReference type="PANTHER" id="PTHR11630:SF66">
    <property type="entry name" value="DNA REPLICATION LICENSING FACTOR MCM4"/>
    <property type="match status" value="1"/>
</dbReference>
<dbReference type="InterPro" id="IPR018525">
    <property type="entry name" value="MCM_CS"/>
</dbReference>
<dbReference type="Pfam" id="PF17207">
    <property type="entry name" value="MCM_OB"/>
    <property type="match status" value="1"/>
</dbReference>
<dbReference type="GO" id="GO:1902975">
    <property type="term" value="P:mitotic DNA replication initiation"/>
    <property type="evidence" value="ECO:0007669"/>
    <property type="project" value="TreeGrafter"/>
</dbReference>
<dbReference type="Pfam" id="PF14551">
    <property type="entry name" value="MCM_N"/>
    <property type="match status" value="1"/>
</dbReference>
<dbReference type="InterPro" id="IPR033762">
    <property type="entry name" value="MCM_OB"/>
</dbReference>
<evidence type="ECO:0000256" key="9">
    <source>
        <dbReference type="ARBA" id="ARBA00023242"/>
    </source>
</evidence>
<dbReference type="InterPro" id="IPR041562">
    <property type="entry name" value="MCM_lid"/>
</dbReference>
<dbReference type="InterPro" id="IPR012340">
    <property type="entry name" value="NA-bd_OB-fold"/>
</dbReference>
<dbReference type="GO" id="GO:0005524">
    <property type="term" value="F:ATP binding"/>
    <property type="evidence" value="ECO:0007669"/>
    <property type="project" value="UniProtKB-UniRule"/>
</dbReference>